<feature type="chain" id="PRO_5018537811" description="PAT complex subunit CCDC47" evidence="10">
    <location>
        <begin position="38"/>
        <end position="500"/>
    </location>
</feature>
<evidence type="ECO:0000256" key="7">
    <source>
        <dbReference type="ARBA" id="ARBA00034902"/>
    </source>
</evidence>
<proteinExistence type="inferred from homology"/>
<reference evidence="11 12" key="1">
    <citation type="journal article" date="2018" name="Gigascience">
        <title>Genomes of trombidid mites reveal novel predicted allergens and laterally-transferred genes associated with secondary metabolism.</title>
        <authorList>
            <person name="Dong X."/>
            <person name="Chaisiri K."/>
            <person name="Xia D."/>
            <person name="Armstrong S.D."/>
            <person name="Fang Y."/>
            <person name="Donnelly M.J."/>
            <person name="Kadowaki T."/>
            <person name="McGarry J.W."/>
            <person name="Darby A.C."/>
            <person name="Makepeace B.L."/>
        </authorList>
    </citation>
    <scope>NUCLEOTIDE SEQUENCE [LARGE SCALE GENOMIC DNA]</scope>
    <source>
        <strain evidence="11">UoL-WK</strain>
    </source>
</reference>
<feature type="compositionally biased region" description="Basic and acidic residues" evidence="8">
    <location>
        <begin position="450"/>
        <end position="483"/>
    </location>
</feature>
<dbReference type="Pfam" id="PF07946">
    <property type="entry name" value="CCDC47"/>
    <property type="match status" value="1"/>
</dbReference>
<evidence type="ECO:0000313" key="12">
    <source>
        <dbReference type="Proteomes" id="UP000285301"/>
    </source>
</evidence>
<evidence type="ECO:0000256" key="2">
    <source>
        <dbReference type="ARBA" id="ARBA00022989"/>
    </source>
</evidence>
<keyword evidence="10" id="KW-0732">Signal</keyword>
<feature type="compositionally biased region" description="Acidic residues" evidence="8">
    <location>
        <begin position="95"/>
        <end position="104"/>
    </location>
</feature>
<feature type="region of interest" description="Disordered" evidence="8">
    <location>
        <begin position="443"/>
        <end position="500"/>
    </location>
</feature>
<evidence type="ECO:0000256" key="8">
    <source>
        <dbReference type="SAM" id="MobiDB-lite"/>
    </source>
</evidence>
<evidence type="ECO:0000313" key="11">
    <source>
        <dbReference type="EMBL" id="RWS04773.1"/>
    </source>
</evidence>
<protein>
    <recommendedName>
        <fullName evidence="6">PAT complex subunit CCDC47</fullName>
    </recommendedName>
    <alternativeName>
        <fullName evidence="7">Coiled-coil domain-containing protein 47</fullName>
    </alternativeName>
</protein>
<evidence type="ECO:0000256" key="9">
    <source>
        <dbReference type="SAM" id="Phobius"/>
    </source>
</evidence>
<evidence type="ECO:0000256" key="3">
    <source>
        <dbReference type="ARBA" id="ARBA00023136"/>
    </source>
</evidence>
<dbReference type="PANTHER" id="PTHR12883">
    <property type="entry name" value="ADIPOCYTE-SPECIFIC PROTEIN 4-RELATED"/>
    <property type="match status" value="1"/>
</dbReference>
<dbReference type="STRING" id="1965070.A0A3S3PAS4"/>
<feature type="compositionally biased region" description="Basic and acidic residues" evidence="8">
    <location>
        <begin position="77"/>
        <end position="89"/>
    </location>
</feature>
<comment type="caution">
    <text evidence="11">The sequence shown here is derived from an EMBL/GenBank/DDBJ whole genome shotgun (WGS) entry which is preliminary data.</text>
</comment>
<evidence type="ECO:0000256" key="10">
    <source>
        <dbReference type="SAM" id="SignalP"/>
    </source>
</evidence>
<gene>
    <name evidence="11" type="ORF">B4U79_12260</name>
</gene>
<dbReference type="GO" id="GO:0005509">
    <property type="term" value="F:calcium ion binding"/>
    <property type="evidence" value="ECO:0007669"/>
    <property type="project" value="InterPro"/>
</dbReference>
<name>A0A3S3PAS4_9ACAR</name>
<keyword evidence="1 9" id="KW-0812">Transmembrane</keyword>
<dbReference type="GO" id="GO:0032469">
    <property type="term" value="P:endoplasmic reticulum calcium ion homeostasis"/>
    <property type="evidence" value="ECO:0007669"/>
    <property type="project" value="InterPro"/>
</dbReference>
<feature type="signal peptide" evidence="10">
    <location>
        <begin position="1"/>
        <end position="37"/>
    </location>
</feature>
<dbReference type="EMBL" id="NCKU01005280">
    <property type="protein sequence ID" value="RWS04773.1"/>
    <property type="molecule type" value="Genomic_DNA"/>
</dbReference>
<keyword evidence="12" id="KW-1185">Reference proteome</keyword>
<organism evidence="11 12">
    <name type="scientific">Dinothrombium tinctorium</name>
    <dbReference type="NCBI Taxonomy" id="1965070"/>
    <lineage>
        <taxon>Eukaryota</taxon>
        <taxon>Metazoa</taxon>
        <taxon>Ecdysozoa</taxon>
        <taxon>Arthropoda</taxon>
        <taxon>Chelicerata</taxon>
        <taxon>Arachnida</taxon>
        <taxon>Acari</taxon>
        <taxon>Acariformes</taxon>
        <taxon>Trombidiformes</taxon>
        <taxon>Prostigmata</taxon>
        <taxon>Anystina</taxon>
        <taxon>Parasitengona</taxon>
        <taxon>Trombidioidea</taxon>
        <taxon>Trombidiidae</taxon>
        <taxon>Dinothrombium</taxon>
    </lineage>
</organism>
<dbReference type="InterPro" id="IPR012879">
    <property type="entry name" value="CCDC47"/>
</dbReference>
<evidence type="ECO:0000256" key="6">
    <source>
        <dbReference type="ARBA" id="ARBA00034875"/>
    </source>
</evidence>
<evidence type="ECO:0000256" key="1">
    <source>
        <dbReference type="ARBA" id="ARBA00022692"/>
    </source>
</evidence>
<dbReference type="PANTHER" id="PTHR12883:SF0">
    <property type="entry name" value="PAT COMPLEX SUBUNIT CCDC47"/>
    <property type="match status" value="1"/>
</dbReference>
<evidence type="ECO:0000256" key="5">
    <source>
        <dbReference type="ARBA" id="ARBA00034746"/>
    </source>
</evidence>
<feature type="region of interest" description="Disordered" evidence="8">
    <location>
        <begin position="66"/>
        <end position="104"/>
    </location>
</feature>
<feature type="compositionally biased region" description="Basic residues" evidence="8">
    <location>
        <begin position="484"/>
        <end position="500"/>
    </location>
</feature>
<feature type="transmembrane region" description="Helical" evidence="9">
    <location>
        <begin position="159"/>
        <end position="177"/>
    </location>
</feature>
<dbReference type="Proteomes" id="UP000285301">
    <property type="component" value="Unassembled WGS sequence"/>
</dbReference>
<sequence>MITLLKRSKRCKLFSCLLSISLLLALILEMCAFGVNAAVKVVNSEFMDDNEFAEFEEFDDEDEALAKKAKAANTAQHTKDEASTAKSRDSSPVNDENEATVEDDDEYEEFDILKDSEEFEMGADSDGERKKASTTGGAKTGDLKITKVPLHLRSSWESYYLEFLMIAGLFVYFLNFMTGRNKNQRLANAWLNAHRELLESNFALVGDDGKKEIENHGLVKETENIFTLWCSGRVCVEGMLVELKFIKRQDLVNTISSMMKPSMDQIIVKVFLNADAMDAFVFCVANKKTALKLVKEMNDISTYCPERKAPDKFGVSGDTFVLMNEIGEVASVLFDSKVVSLLNKYDKCIDYIHISDQFSGPKLPEETQIIKLPEVKKIMIFAFSCHDIGKVNAENMEAYKPLMQLVFYMLEKVKKFRLSKEGKLKSDKNRQRVEEIFLKATHAQRQEAAQAKREERRRAEKERILNEEDPEKQRKWEEREHRREMKKKAPKMKQLKVKAL</sequence>
<keyword evidence="2 9" id="KW-1133">Transmembrane helix</keyword>
<dbReference type="OrthoDB" id="10039147at2759"/>
<accession>A0A3S3PAS4</accession>
<comment type="similarity">
    <text evidence="5">Belongs to the CCDC47 family.</text>
</comment>
<dbReference type="AlphaFoldDB" id="A0A3S3PAS4"/>
<keyword evidence="3 9" id="KW-0472">Membrane</keyword>
<comment type="subcellular location">
    <subcellularLocation>
        <location evidence="4">Rough endoplasmic reticulum membrane</location>
        <topology evidence="4">Single-pass type I membrane protein</topology>
    </subcellularLocation>
</comment>
<evidence type="ECO:0000256" key="4">
    <source>
        <dbReference type="ARBA" id="ARBA00034697"/>
    </source>
</evidence>
<dbReference type="GO" id="GO:0030867">
    <property type="term" value="C:rough endoplasmic reticulum membrane"/>
    <property type="evidence" value="ECO:0007669"/>
    <property type="project" value="UniProtKB-SubCell"/>
</dbReference>